<evidence type="ECO:0000313" key="2">
    <source>
        <dbReference type="EMBL" id="GAI88212.1"/>
    </source>
</evidence>
<dbReference type="AlphaFoldDB" id="X1S588"/>
<evidence type="ECO:0000256" key="1">
    <source>
        <dbReference type="SAM" id="Phobius"/>
    </source>
</evidence>
<accession>X1S588</accession>
<keyword evidence="1" id="KW-1133">Transmembrane helix</keyword>
<feature type="transmembrane region" description="Helical" evidence="1">
    <location>
        <begin position="12"/>
        <end position="32"/>
    </location>
</feature>
<organism evidence="2">
    <name type="scientific">marine sediment metagenome</name>
    <dbReference type="NCBI Taxonomy" id="412755"/>
    <lineage>
        <taxon>unclassified sequences</taxon>
        <taxon>metagenomes</taxon>
        <taxon>ecological metagenomes</taxon>
    </lineage>
</organism>
<proteinExistence type="predicted"/>
<reference evidence="2" key="1">
    <citation type="journal article" date="2014" name="Front. Microbiol.">
        <title>High frequency of phylogenetically diverse reductive dehalogenase-homologous genes in deep subseafloor sedimentary metagenomes.</title>
        <authorList>
            <person name="Kawai M."/>
            <person name="Futagami T."/>
            <person name="Toyoda A."/>
            <person name="Takaki Y."/>
            <person name="Nishi S."/>
            <person name="Hori S."/>
            <person name="Arai W."/>
            <person name="Tsubouchi T."/>
            <person name="Morono Y."/>
            <person name="Uchiyama I."/>
            <person name="Ito T."/>
            <person name="Fujiyama A."/>
            <person name="Inagaki F."/>
            <person name="Takami H."/>
        </authorList>
    </citation>
    <scope>NUCLEOTIDE SEQUENCE</scope>
    <source>
        <strain evidence="2">Expedition CK06-06</strain>
    </source>
</reference>
<gene>
    <name evidence="2" type="ORF">S12H4_39616</name>
</gene>
<comment type="caution">
    <text evidence="2">The sequence shown here is derived from an EMBL/GenBank/DDBJ whole genome shotgun (WGS) entry which is preliminary data.</text>
</comment>
<keyword evidence="1" id="KW-0812">Transmembrane</keyword>
<protein>
    <submittedName>
        <fullName evidence="2">Uncharacterized protein</fullName>
    </submittedName>
</protein>
<dbReference type="EMBL" id="BARW01023956">
    <property type="protein sequence ID" value="GAI88212.1"/>
    <property type="molecule type" value="Genomic_DNA"/>
</dbReference>
<keyword evidence="1" id="KW-0472">Membrane</keyword>
<sequence length="73" mass="8383">MSLIPAFEIGVWNAWIFMLYILAHTILLSLLFKNASKKIGSPSKLPYTESEKRINVFRHVILVLAFIYSMLLA</sequence>
<name>X1S588_9ZZZZ</name>
<feature type="transmembrane region" description="Helical" evidence="1">
    <location>
        <begin position="53"/>
        <end position="71"/>
    </location>
</feature>